<dbReference type="SMART" id="SM00966">
    <property type="entry name" value="SpoVT_AbrB"/>
    <property type="match status" value="1"/>
</dbReference>
<dbReference type="SUPFAM" id="SSF89447">
    <property type="entry name" value="AbrB/MazE/MraZ-like"/>
    <property type="match status" value="1"/>
</dbReference>
<dbReference type="RefSeq" id="WP_012596868.1">
    <property type="nucleotide sequence ID" value="NC_011726.1"/>
</dbReference>
<organism evidence="2 3">
    <name type="scientific">Rippkaea orientalis (strain PCC 8801 / RF-1)</name>
    <name type="common">Cyanothece sp. (strain PCC 8801)</name>
    <dbReference type="NCBI Taxonomy" id="41431"/>
    <lineage>
        <taxon>Bacteria</taxon>
        <taxon>Bacillati</taxon>
        <taxon>Cyanobacteriota</taxon>
        <taxon>Cyanophyceae</taxon>
        <taxon>Oscillatoriophycideae</taxon>
        <taxon>Chroococcales</taxon>
        <taxon>Aphanothecaceae</taxon>
        <taxon>Rippkaea</taxon>
        <taxon>Rippkaea orientalis</taxon>
    </lineage>
</organism>
<dbReference type="InterPro" id="IPR007159">
    <property type="entry name" value="SpoVT-AbrB_dom"/>
</dbReference>
<dbReference type="KEGG" id="cyp:PCC8801_3648"/>
<dbReference type="Proteomes" id="UP000008204">
    <property type="component" value="Chromosome"/>
</dbReference>
<dbReference type="Pfam" id="PF04014">
    <property type="entry name" value="MazE_antitoxin"/>
    <property type="match status" value="1"/>
</dbReference>
<dbReference type="HOGENOM" id="CLU_168078_2_0_3"/>
<feature type="domain" description="SpoVT-AbrB" evidence="1">
    <location>
        <begin position="16"/>
        <end position="61"/>
    </location>
</feature>
<dbReference type="OrthoDB" id="426345at2"/>
<dbReference type="NCBIfam" id="TIGR01439">
    <property type="entry name" value="lp_hng_hel_AbrB"/>
    <property type="match status" value="1"/>
</dbReference>
<evidence type="ECO:0000259" key="1">
    <source>
        <dbReference type="SMART" id="SM00966"/>
    </source>
</evidence>
<dbReference type="EMBL" id="CP001287">
    <property type="protein sequence ID" value="ACK67610.1"/>
    <property type="molecule type" value="Genomic_DNA"/>
</dbReference>
<gene>
    <name evidence="2" type="ordered locus">PCC8801_3648</name>
</gene>
<dbReference type="InterPro" id="IPR037914">
    <property type="entry name" value="SpoVT-AbrB_sf"/>
</dbReference>
<protein>
    <submittedName>
        <fullName evidence="2">Transcriptional regulator, AbrB family</fullName>
    </submittedName>
</protein>
<dbReference type="Gene3D" id="2.10.260.10">
    <property type="match status" value="1"/>
</dbReference>
<evidence type="ECO:0000313" key="2">
    <source>
        <dbReference type="EMBL" id="ACK67610.1"/>
    </source>
</evidence>
<sequence length="86" mass="9898">MQNQSAQSKCDNITVSKLTQKYQATIPRRIREVLDLHQGDSVIFELQDDKVILKKVLPMDWDYLNAVSATLTEWLSPEDEEAYGDL</sequence>
<keyword evidence="3" id="KW-1185">Reference proteome</keyword>
<dbReference type="GO" id="GO:0003677">
    <property type="term" value="F:DNA binding"/>
    <property type="evidence" value="ECO:0007669"/>
    <property type="project" value="InterPro"/>
</dbReference>
<dbReference type="AlphaFoldDB" id="B7K1R8"/>
<proteinExistence type="predicted"/>
<dbReference type="eggNOG" id="COG2002">
    <property type="taxonomic scope" value="Bacteria"/>
</dbReference>
<reference evidence="3" key="1">
    <citation type="journal article" date="2011" name="MBio">
        <title>Novel metabolic attributes of the genus Cyanothece, comprising a group of unicellular nitrogen-fixing Cyanobacteria.</title>
        <authorList>
            <person name="Bandyopadhyay A."/>
            <person name="Elvitigala T."/>
            <person name="Welsh E."/>
            <person name="Stockel J."/>
            <person name="Liberton M."/>
            <person name="Min H."/>
            <person name="Sherman L.A."/>
            <person name="Pakrasi H.B."/>
        </authorList>
    </citation>
    <scope>NUCLEOTIDE SEQUENCE [LARGE SCALE GENOMIC DNA]</scope>
    <source>
        <strain evidence="3">PCC 8801</strain>
    </source>
</reference>
<name>B7K1R8_RIPO1</name>
<dbReference type="STRING" id="41431.PCC8801_3648"/>
<evidence type="ECO:0000313" key="3">
    <source>
        <dbReference type="Proteomes" id="UP000008204"/>
    </source>
</evidence>
<accession>B7K1R8</accession>